<dbReference type="Proteomes" id="UP000037136">
    <property type="component" value="Unassembled WGS sequence"/>
</dbReference>
<evidence type="ECO:0000256" key="1">
    <source>
        <dbReference type="SAM" id="MobiDB-lite"/>
    </source>
</evidence>
<accession>A0A2A9P2Q2</accession>
<keyword evidence="4" id="KW-1185">Reference proteome</keyword>
<keyword evidence="2" id="KW-1133">Transmembrane helix</keyword>
<evidence type="ECO:0000313" key="4">
    <source>
        <dbReference type="Proteomes" id="UP000037136"/>
    </source>
</evidence>
<feature type="compositionally biased region" description="Pro residues" evidence="1">
    <location>
        <begin position="140"/>
        <end position="160"/>
    </location>
</feature>
<reference evidence="3 4" key="2">
    <citation type="journal article" date="2017" name="Sci. Rep.">
        <title>Ant-infecting Ophiocordyceps genomes reveal a high diversity of potential behavioral manipulation genes and a possible major role for enterotoxins.</title>
        <authorList>
            <person name="de Bekker C."/>
            <person name="Ohm R.A."/>
            <person name="Evans H.C."/>
            <person name="Brachmann A."/>
            <person name="Hughes D.P."/>
        </authorList>
    </citation>
    <scope>NUCLEOTIDE SEQUENCE [LARGE SCALE GENOMIC DNA]</scope>
    <source>
        <strain evidence="3 4">SC16a</strain>
    </source>
</reference>
<dbReference type="EMBL" id="LAZP02000836">
    <property type="protein sequence ID" value="PFH55608.1"/>
    <property type="molecule type" value="Genomic_DNA"/>
</dbReference>
<evidence type="ECO:0000313" key="3">
    <source>
        <dbReference type="EMBL" id="PFH55608.1"/>
    </source>
</evidence>
<dbReference type="AlphaFoldDB" id="A0A2A9P2Q2"/>
<proteinExistence type="predicted"/>
<feature type="region of interest" description="Disordered" evidence="1">
    <location>
        <begin position="178"/>
        <end position="269"/>
    </location>
</feature>
<feature type="compositionally biased region" description="Basic and acidic residues" evidence="1">
    <location>
        <begin position="113"/>
        <end position="123"/>
    </location>
</feature>
<comment type="caution">
    <text evidence="3">The sequence shown here is derived from an EMBL/GenBank/DDBJ whole genome shotgun (WGS) entry which is preliminary data.</text>
</comment>
<keyword evidence="2" id="KW-0812">Transmembrane</keyword>
<sequence length="323" mass="35602">MPTTNRVLIPTDGYLYYLRVCWPVVQSGLAIFAILVILRRCLTSFCWSRRRIVVVGEEEEEEEEKGEEDAGLEAQILEREKEREREKEKKGVTMMGDDIVEEAEEEVEEEEKEDSKQSLKSDDEQPLIGQENYGAGSATVPPPLPPPFLTRIPPAPPLTPPELSNTIFTVEEAPHRQDSFIHQPNPDYLTSTAPLSSTTITTTPSSSSSSSSSSRPRRRSYTRTLPIGIPMPRSASSHADLTFSPRSYPPTSPLLPPPPPSPQPERTMRRRDVDVRGEIISVLDHGGAGWTRHTRVYGGGVCLACAAAGGGFYGATVSPEEMS</sequence>
<reference evidence="3 4" key="1">
    <citation type="journal article" date="2015" name="BMC Genomics">
        <title>Gene expression during zombie ant biting behavior reflects the complexity underlying fungal parasitic behavioral manipulation.</title>
        <authorList>
            <person name="de Bekker C."/>
            <person name="Ohm R.A."/>
            <person name="Loreto R.G."/>
            <person name="Sebastian A."/>
            <person name="Albert I."/>
            <person name="Merrow M."/>
            <person name="Brachmann A."/>
            <person name="Hughes D.P."/>
        </authorList>
    </citation>
    <scope>NUCLEOTIDE SEQUENCE [LARGE SCALE GENOMIC DNA]</scope>
    <source>
        <strain evidence="3 4">SC16a</strain>
    </source>
</reference>
<organism evidence="3 4">
    <name type="scientific">Ophiocordyceps unilateralis</name>
    <name type="common">Zombie-ant fungus</name>
    <name type="synonym">Torrubia unilateralis</name>
    <dbReference type="NCBI Taxonomy" id="268505"/>
    <lineage>
        <taxon>Eukaryota</taxon>
        <taxon>Fungi</taxon>
        <taxon>Dikarya</taxon>
        <taxon>Ascomycota</taxon>
        <taxon>Pezizomycotina</taxon>
        <taxon>Sordariomycetes</taxon>
        <taxon>Hypocreomycetidae</taxon>
        <taxon>Hypocreales</taxon>
        <taxon>Ophiocordycipitaceae</taxon>
        <taxon>Ophiocordyceps</taxon>
    </lineage>
</organism>
<name>A0A2A9P2Q2_OPHUN</name>
<feature type="compositionally biased region" description="Acidic residues" evidence="1">
    <location>
        <begin position="98"/>
        <end position="112"/>
    </location>
</feature>
<keyword evidence="2" id="KW-0472">Membrane</keyword>
<gene>
    <name evidence="3" type="ORF">XA68_17952</name>
</gene>
<evidence type="ECO:0000256" key="2">
    <source>
        <dbReference type="SAM" id="Phobius"/>
    </source>
</evidence>
<feature type="compositionally biased region" description="Basic and acidic residues" evidence="1">
    <location>
        <begin position="76"/>
        <end position="91"/>
    </location>
</feature>
<feature type="compositionally biased region" description="Low complexity" evidence="1">
    <location>
        <begin position="190"/>
        <end position="214"/>
    </location>
</feature>
<feature type="compositionally biased region" description="Pro residues" evidence="1">
    <location>
        <begin position="247"/>
        <end position="263"/>
    </location>
</feature>
<feature type="region of interest" description="Disordered" evidence="1">
    <location>
        <begin position="57"/>
        <end position="163"/>
    </location>
</feature>
<feature type="compositionally biased region" description="Acidic residues" evidence="1">
    <location>
        <begin position="57"/>
        <end position="71"/>
    </location>
</feature>
<dbReference type="OrthoDB" id="5235700at2759"/>
<protein>
    <submittedName>
        <fullName evidence="3">Uncharacterized protein</fullName>
    </submittedName>
</protein>
<feature type="transmembrane region" description="Helical" evidence="2">
    <location>
        <begin position="20"/>
        <end position="42"/>
    </location>
</feature>